<dbReference type="PANTHER" id="PTHR45138:SF9">
    <property type="entry name" value="DIGUANYLATE CYCLASE DGCM-RELATED"/>
    <property type="match status" value="1"/>
</dbReference>
<dbReference type="EMBL" id="CP000859">
    <property type="protein sequence ID" value="ABW67556.1"/>
    <property type="molecule type" value="Genomic_DNA"/>
</dbReference>
<sequence length="301" mass="33492">MIFSQVVNMVNLGIAVLDKDLRVCHWNRWLEMHTGIPEKTIQNTPLLDHFPNLNQKWFLRGCKTVFTLGNVAFFSHKLHRHVLPITAAHHLSPEFKFMRQNCTIGPVYSDDHKVDYICMMIQDATEVASLETRLLAISTRDPLTGLYNRNYFETKLKEDLERHRRYGGALSVIVIDIDGLKPINESLGNHAGDTALVEIAGLLTGRLRTVDTIARYGADEFCVILPETPLSAAMLVAGQLREKVAQAALCPDKTGRPVTISMGVMESAEKGVNCEDLLKKINDALTTITGSPPNSLISLSD</sequence>
<dbReference type="EC" id="2.7.7.65" evidence="1"/>
<dbReference type="GO" id="GO:1902201">
    <property type="term" value="P:negative regulation of bacterial-type flagellum-dependent cell motility"/>
    <property type="evidence" value="ECO:0007669"/>
    <property type="project" value="TreeGrafter"/>
</dbReference>
<proteinExistence type="predicted"/>
<protein>
    <recommendedName>
        <fullName evidence="1">diguanylate cyclase</fullName>
        <ecNumber evidence="1">2.7.7.65</ecNumber>
    </recommendedName>
</protein>
<dbReference type="STRING" id="96561.Dole_1752"/>
<accession>A9A0T1</accession>
<reference evidence="4 5" key="1">
    <citation type="submission" date="2007-10" db="EMBL/GenBank/DDBJ databases">
        <title>Complete sequence of Desulfococcus oleovorans Hxd3.</title>
        <authorList>
            <consortium name="US DOE Joint Genome Institute"/>
            <person name="Copeland A."/>
            <person name="Lucas S."/>
            <person name="Lapidus A."/>
            <person name="Barry K."/>
            <person name="Glavina del Rio T."/>
            <person name="Dalin E."/>
            <person name="Tice H."/>
            <person name="Pitluck S."/>
            <person name="Kiss H."/>
            <person name="Brettin T."/>
            <person name="Bruce D."/>
            <person name="Detter J.C."/>
            <person name="Han C."/>
            <person name="Schmutz J."/>
            <person name="Larimer F."/>
            <person name="Land M."/>
            <person name="Hauser L."/>
            <person name="Kyrpides N."/>
            <person name="Kim E."/>
            <person name="Wawrik B."/>
            <person name="Richardson P."/>
        </authorList>
    </citation>
    <scope>NUCLEOTIDE SEQUENCE [LARGE SCALE GENOMIC DNA]</scope>
    <source>
        <strain evidence="5">DSM 6200 / JCM 39069 / Hxd3</strain>
    </source>
</reference>
<dbReference type="eggNOG" id="COG2199">
    <property type="taxonomic scope" value="Bacteria"/>
</dbReference>
<comment type="catalytic activity">
    <reaction evidence="2">
        <text>2 GTP = 3',3'-c-di-GMP + 2 diphosphate</text>
        <dbReference type="Rhea" id="RHEA:24898"/>
        <dbReference type="ChEBI" id="CHEBI:33019"/>
        <dbReference type="ChEBI" id="CHEBI:37565"/>
        <dbReference type="ChEBI" id="CHEBI:58805"/>
        <dbReference type="EC" id="2.7.7.65"/>
    </reaction>
</comment>
<feature type="domain" description="GGDEF" evidence="3">
    <location>
        <begin position="168"/>
        <end position="301"/>
    </location>
</feature>
<dbReference type="Proteomes" id="UP000008561">
    <property type="component" value="Chromosome"/>
</dbReference>
<dbReference type="InterPro" id="IPR035965">
    <property type="entry name" value="PAS-like_dom_sf"/>
</dbReference>
<dbReference type="InterPro" id="IPR029787">
    <property type="entry name" value="Nucleotide_cyclase"/>
</dbReference>
<keyword evidence="5" id="KW-1185">Reference proteome</keyword>
<dbReference type="NCBIfam" id="TIGR00254">
    <property type="entry name" value="GGDEF"/>
    <property type="match status" value="1"/>
</dbReference>
<dbReference type="Gene3D" id="3.30.70.270">
    <property type="match status" value="1"/>
</dbReference>
<evidence type="ECO:0000259" key="3">
    <source>
        <dbReference type="PROSITE" id="PS50887"/>
    </source>
</evidence>
<dbReference type="CDD" id="cd01949">
    <property type="entry name" value="GGDEF"/>
    <property type="match status" value="1"/>
</dbReference>
<dbReference type="HOGENOM" id="CLU_000445_11_4_7"/>
<dbReference type="KEGG" id="dol:Dole_1752"/>
<dbReference type="InterPro" id="IPR043128">
    <property type="entry name" value="Rev_trsase/Diguanyl_cyclase"/>
</dbReference>
<dbReference type="SUPFAM" id="SSF55785">
    <property type="entry name" value="PYP-like sensor domain (PAS domain)"/>
    <property type="match status" value="1"/>
</dbReference>
<dbReference type="InterPro" id="IPR050469">
    <property type="entry name" value="Diguanylate_Cyclase"/>
</dbReference>
<dbReference type="GO" id="GO:0043709">
    <property type="term" value="P:cell adhesion involved in single-species biofilm formation"/>
    <property type="evidence" value="ECO:0007669"/>
    <property type="project" value="TreeGrafter"/>
</dbReference>
<dbReference type="GO" id="GO:0052621">
    <property type="term" value="F:diguanylate cyclase activity"/>
    <property type="evidence" value="ECO:0007669"/>
    <property type="project" value="UniProtKB-EC"/>
</dbReference>
<dbReference type="Pfam" id="PF00990">
    <property type="entry name" value="GGDEF"/>
    <property type="match status" value="1"/>
</dbReference>
<dbReference type="InterPro" id="IPR000160">
    <property type="entry name" value="GGDEF_dom"/>
</dbReference>
<dbReference type="GO" id="GO:0005886">
    <property type="term" value="C:plasma membrane"/>
    <property type="evidence" value="ECO:0007669"/>
    <property type="project" value="TreeGrafter"/>
</dbReference>
<gene>
    <name evidence="4" type="ordered locus">Dole_1752</name>
</gene>
<dbReference type="PANTHER" id="PTHR45138">
    <property type="entry name" value="REGULATORY COMPONENTS OF SENSORY TRANSDUCTION SYSTEM"/>
    <property type="match status" value="1"/>
</dbReference>
<dbReference type="AlphaFoldDB" id="A9A0T1"/>
<evidence type="ECO:0000256" key="1">
    <source>
        <dbReference type="ARBA" id="ARBA00012528"/>
    </source>
</evidence>
<name>A9A0T1_DESOH</name>
<dbReference type="Gene3D" id="3.30.450.20">
    <property type="entry name" value="PAS domain"/>
    <property type="match status" value="1"/>
</dbReference>
<evidence type="ECO:0000313" key="5">
    <source>
        <dbReference type="Proteomes" id="UP000008561"/>
    </source>
</evidence>
<evidence type="ECO:0000256" key="2">
    <source>
        <dbReference type="ARBA" id="ARBA00034247"/>
    </source>
</evidence>
<dbReference type="SUPFAM" id="SSF55073">
    <property type="entry name" value="Nucleotide cyclase"/>
    <property type="match status" value="1"/>
</dbReference>
<evidence type="ECO:0000313" key="4">
    <source>
        <dbReference type="EMBL" id="ABW67556.1"/>
    </source>
</evidence>
<dbReference type="SMART" id="SM00267">
    <property type="entry name" value="GGDEF"/>
    <property type="match status" value="1"/>
</dbReference>
<dbReference type="RefSeq" id="WP_012175172.1">
    <property type="nucleotide sequence ID" value="NC_009943.1"/>
</dbReference>
<organism evidence="4 5">
    <name type="scientific">Desulfosudis oleivorans (strain DSM 6200 / JCM 39069 / Hxd3)</name>
    <name type="common">Desulfococcus oleovorans</name>
    <dbReference type="NCBI Taxonomy" id="96561"/>
    <lineage>
        <taxon>Bacteria</taxon>
        <taxon>Pseudomonadati</taxon>
        <taxon>Thermodesulfobacteriota</taxon>
        <taxon>Desulfobacteria</taxon>
        <taxon>Desulfobacterales</taxon>
        <taxon>Desulfosudaceae</taxon>
        <taxon>Desulfosudis</taxon>
    </lineage>
</organism>
<dbReference type="PROSITE" id="PS50887">
    <property type="entry name" value="GGDEF"/>
    <property type="match status" value="1"/>
</dbReference>